<sequence>MKSLKWLIAFISFILISGCWSKMEVDEQVFVFALYIDKGEKPGTVEVTISSPLPNRMNSGQQAGSSGAGGKAYA</sequence>
<comment type="caution">
    <text evidence="2">The sequence shown here is derived from an EMBL/GenBank/DDBJ whole genome shotgun (WGS) entry which is preliminary data.</text>
</comment>
<organism evidence="2 3">
    <name type="scientific">Paenibacillus pini JCM 16418</name>
    <dbReference type="NCBI Taxonomy" id="1236976"/>
    <lineage>
        <taxon>Bacteria</taxon>
        <taxon>Bacillati</taxon>
        <taxon>Bacillota</taxon>
        <taxon>Bacilli</taxon>
        <taxon>Bacillales</taxon>
        <taxon>Paenibacillaceae</taxon>
        <taxon>Paenibacillus</taxon>
    </lineage>
</organism>
<dbReference type="RefSeq" id="WP_052020384.1">
    <property type="nucleotide sequence ID" value="NZ_BAVZ01000011.1"/>
</dbReference>
<dbReference type="EMBL" id="BAVZ01000011">
    <property type="protein sequence ID" value="GAF09367.1"/>
    <property type="molecule type" value="Genomic_DNA"/>
</dbReference>
<dbReference type="OrthoDB" id="9816067at2"/>
<evidence type="ECO:0000313" key="3">
    <source>
        <dbReference type="Proteomes" id="UP000019364"/>
    </source>
</evidence>
<dbReference type="STRING" id="1236976.JCM16418_3506"/>
<dbReference type="AlphaFoldDB" id="W7YLD1"/>
<keyword evidence="3" id="KW-1185">Reference proteome</keyword>
<evidence type="ECO:0000313" key="2">
    <source>
        <dbReference type="EMBL" id="GAF09367.1"/>
    </source>
</evidence>
<dbReference type="PROSITE" id="PS51257">
    <property type="entry name" value="PROKAR_LIPOPROTEIN"/>
    <property type="match status" value="1"/>
</dbReference>
<dbReference type="Proteomes" id="UP000019364">
    <property type="component" value="Unassembled WGS sequence"/>
</dbReference>
<evidence type="ECO:0000256" key="1">
    <source>
        <dbReference type="SAM" id="MobiDB-lite"/>
    </source>
</evidence>
<protein>
    <submittedName>
        <fullName evidence="2">Uncharacterized protein</fullName>
    </submittedName>
</protein>
<name>W7YLD1_9BACL</name>
<feature type="region of interest" description="Disordered" evidence="1">
    <location>
        <begin position="50"/>
        <end position="74"/>
    </location>
</feature>
<accession>W7YLD1</accession>
<proteinExistence type="predicted"/>
<gene>
    <name evidence="2" type="ORF">JCM16418_3506</name>
</gene>
<reference evidence="2 3" key="1">
    <citation type="journal article" date="2014" name="Genome Announc.">
        <title>Draft Genome Sequence of Paenibacillus pini JCM 16418T, Isolated from the Rhizosphere of Pine Tree.</title>
        <authorList>
            <person name="Yuki M."/>
            <person name="Oshima K."/>
            <person name="Suda W."/>
            <person name="Oshida Y."/>
            <person name="Kitamura K."/>
            <person name="Iida Y."/>
            <person name="Hattori M."/>
            <person name="Ohkuma M."/>
        </authorList>
    </citation>
    <scope>NUCLEOTIDE SEQUENCE [LARGE SCALE GENOMIC DNA]</scope>
    <source>
        <strain evidence="2 3">JCM 16418</strain>
    </source>
</reference>